<keyword evidence="12" id="KW-0808">Transferase</keyword>
<dbReference type="InterPro" id="IPR036046">
    <property type="entry name" value="Acylphosphatase-like_dom_sf"/>
</dbReference>
<evidence type="ECO:0000256" key="8">
    <source>
        <dbReference type="PIRNR" id="PIRNR006256"/>
    </source>
</evidence>
<evidence type="ECO:0000259" key="10">
    <source>
        <dbReference type="PROSITE" id="PS51160"/>
    </source>
</evidence>
<dbReference type="SUPFAM" id="SSF55821">
    <property type="entry name" value="YrdC/RibB"/>
    <property type="match status" value="1"/>
</dbReference>
<dbReference type="Gene3D" id="3.30.420.360">
    <property type="match status" value="1"/>
</dbReference>
<keyword evidence="3" id="KW-0436">Ligase</keyword>
<keyword evidence="6" id="KW-0862">Zinc</keyword>
<evidence type="ECO:0000256" key="9">
    <source>
        <dbReference type="PROSITE-ProRule" id="PRU00520"/>
    </source>
</evidence>
<feature type="domain" description="YrdC-like" evidence="11">
    <location>
        <begin position="210"/>
        <end position="410"/>
    </location>
</feature>
<comment type="caution">
    <text evidence="12">The sequence shown here is derived from an EMBL/GenBank/DDBJ whole genome shotgun (WGS) entry which is preliminary data.</text>
</comment>
<dbReference type="OrthoDB" id="9808093at2"/>
<dbReference type="InterPro" id="IPR041440">
    <property type="entry name" value="HypF_C"/>
</dbReference>
<keyword evidence="5" id="KW-0863">Zinc-finger</keyword>
<dbReference type="PROSITE" id="PS00150">
    <property type="entry name" value="ACYLPHOSPHATASE_1"/>
    <property type="match status" value="1"/>
</dbReference>
<dbReference type="PANTHER" id="PTHR42959:SF1">
    <property type="entry name" value="CARBAMOYLTRANSFERASE HYPF"/>
    <property type="match status" value="1"/>
</dbReference>
<dbReference type="Pfam" id="PF22521">
    <property type="entry name" value="HypF_C_2"/>
    <property type="match status" value="1"/>
</dbReference>
<dbReference type="GO" id="GO:0016874">
    <property type="term" value="F:ligase activity"/>
    <property type="evidence" value="ECO:0007669"/>
    <property type="project" value="UniProtKB-UniRule"/>
</dbReference>
<dbReference type="RefSeq" id="WP_081127765.1">
    <property type="nucleotide sequence ID" value="NZ_LDOS01000002.1"/>
</dbReference>
<dbReference type="InterPro" id="IPR017968">
    <property type="entry name" value="Acylphosphatase_CS"/>
</dbReference>
<dbReference type="GO" id="GO:0051604">
    <property type="term" value="P:protein maturation"/>
    <property type="evidence" value="ECO:0007669"/>
    <property type="project" value="TreeGrafter"/>
</dbReference>
<dbReference type="Gene3D" id="3.30.110.120">
    <property type="match status" value="1"/>
</dbReference>
<reference evidence="12 13" key="1">
    <citation type="submission" date="2017-02" db="EMBL/GenBank/DDBJ databases">
        <title>Whole genome sequencing of Metallibacterium scheffleri DSM 24874 (T).</title>
        <authorList>
            <person name="Kumar S."/>
            <person name="Patil P."/>
            <person name="Patil P.B."/>
        </authorList>
    </citation>
    <scope>NUCLEOTIDE SEQUENCE [LARGE SCALE GENOMIC DNA]</scope>
    <source>
        <strain evidence="12 13">DSM 24874</strain>
    </source>
</reference>
<dbReference type="PIRSF" id="PIRSF006256">
    <property type="entry name" value="CMPcnvr_hdrg_mat"/>
    <property type="match status" value="1"/>
</dbReference>
<dbReference type="EC" id="6.2.-.-" evidence="8"/>
<evidence type="ECO:0000256" key="5">
    <source>
        <dbReference type="ARBA" id="ARBA00022771"/>
    </source>
</evidence>
<evidence type="ECO:0000256" key="4">
    <source>
        <dbReference type="ARBA" id="ARBA00022723"/>
    </source>
</evidence>
<dbReference type="InterPro" id="IPR055128">
    <property type="entry name" value="HypF_C_2"/>
</dbReference>
<feature type="domain" description="Acylphosphatase-like" evidence="10">
    <location>
        <begin position="13"/>
        <end position="100"/>
    </location>
</feature>
<evidence type="ECO:0000256" key="6">
    <source>
        <dbReference type="ARBA" id="ARBA00022833"/>
    </source>
</evidence>
<dbReference type="GO" id="GO:0003998">
    <property type="term" value="F:acylphosphatase activity"/>
    <property type="evidence" value="ECO:0007669"/>
    <property type="project" value="UniProtKB-EC"/>
</dbReference>
<comment type="catalytic activity">
    <reaction evidence="9">
        <text>an acyl phosphate + H2O = a carboxylate + phosphate + H(+)</text>
        <dbReference type="Rhea" id="RHEA:14965"/>
        <dbReference type="ChEBI" id="CHEBI:15377"/>
        <dbReference type="ChEBI" id="CHEBI:15378"/>
        <dbReference type="ChEBI" id="CHEBI:29067"/>
        <dbReference type="ChEBI" id="CHEBI:43474"/>
        <dbReference type="ChEBI" id="CHEBI:59918"/>
        <dbReference type="EC" id="3.6.1.7"/>
    </reaction>
</comment>
<protein>
    <recommendedName>
        <fullName evidence="8">Carbamoyltransferase HypF</fullName>
        <ecNumber evidence="8">6.2.-.-</ecNumber>
    </recommendedName>
</protein>
<dbReference type="GO" id="GO:0003725">
    <property type="term" value="F:double-stranded RNA binding"/>
    <property type="evidence" value="ECO:0007669"/>
    <property type="project" value="InterPro"/>
</dbReference>
<evidence type="ECO:0000256" key="7">
    <source>
        <dbReference type="ARBA" id="ARBA00048220"/>
    </source>
</evidence>
<feature type="active site" evidence="9">
    <location>
        <position position="46"/>
    </location>
</feature>
<proteinExistence type="inferred from homology"/>
<organism evidence="12 13">
    <name type="scientific">Metallibacterium scheffleri</name>
    <dbReference type="NCBI Taxonomy" id="993689"/>
    <lineage>
        <taxon>Bacteria</taxon>
        <taxon>Pseudomonadati</taxon>
        <taxon>Pseudomonadota</taxon>
        <taxon>Gammaproteobacteria</taxon>
        <taxon>Lysobacterales</taxon>
        <taxon>Rhodanobacteraceae</taxon>
        <taxon>Metallibacterium</taxon>
    </lineage>
</organism>
<evidence type="ECO:0000256" key="1">
    <source>
        <dbReference type="ARBA" id="ARBA00004711"/>
    </source>
</evidence>
<dbReference type="UniPathway" id="UPA00335"/>
<dbReference type="InterPro" id="IPR017945">
    <property type="entry name" value="DHBP_synth_RibB-like_a/b_dom"/>
</dbReference>
<dbReference type="InterPro" id="IPR006070">
    <property type="entry name" value="Sua5-like_dom"/>
</dbReference>
<evidence type="ECO:0000256" key="2">
    <source>
        <dbReference type="ARBA" id="ARBA00008097"/>
    </source>
</evidence>
<dbReference type="PROSITE" id="PS51163">
    <property type="entry name" value="YRDC"/>
    <property type="match status" value="1"/>
</dbReference>
<comment type="catalytic activity">
    <reaction evidence="7 8">
        <text>C-terminal L-cysteinyl-[HypE protein] + carbamoyl phosphate + ATP + H2O = C-terminal S-carboxamide-L-cysteinyl-[HypE protein] + AMP + phosphate + diphosphate + H(+)</text>
        <dbReference type="Rhea" id="RHEA:55636"/>
        <dbReference type="Rhea" id="RHEA-COMP:14247"/>
        <dbReference type="Rhea" id="RHEA-COMP:14392"/>
        <dbReference type="ChEBI" id="CHEBI:15377"/>
        <dbReference type="ChEBI" id="CHEBI:15378"/>
        <dbReference type="ChEBI" id="CHEBI:30616"/>
        <dbReference type="ChEBI" id="CHEBI:33019"/>
        <dbReference type="ChEBI" id="CHEBI:43474"/>
        <dbReference type="ChEBI" id="CHEBI:58228"/>
        <dbReference type="ChEBI" id="CHEBI:76913"/>
        <dbReference type="ChEBI" id="CHEBI:139126"/>
        <dbReference type="ChEBI" id="CHEBI:456215"/>
    </reaction>
</comment>
<dbReference type="STRING" id="993689.GCA_002077135_02245"/>
<dbReference type="Pfam" id="PF07503">
    <property type="entry name" value="zf-HYPF"/>
    <property type="match status" value="2"/>
</dbReference>
<keyword evidence="4" id="KW-0479">Metal-binding</keyword>
<dbReference type="NCBIfam" id="TIGR00143">
    <property type="entry name" value="hypF"/>
    <property type="match status" value="1"/>
</dbReference>
<comment type="pathway">
    <text evidence="1 8">Protein modification; [NiFe] hydrogenase maturation.</text>
</comment>
<dbReference type="InterPro" id="IPR051060">
    <property type="entry name" value="Carbamoyltrans_HypF-like"/>
</dbReference>
<keyword evidence="9" id="KW-0378">Hydrolase</keyword>
<dbReference type="SUPFAM" id="SSF54975">
    <property type="entry name" value="Acylphosphatase/BLUF domain-like"/>
    <property type="match status" value="1"/>
</dbReference>
<evidence type="ECO:0000256" key="3">
    <source>
        <dbReference type="ARBA" id="ARBA00022598"/>
    </source>
</evidence>
<dbReference type="AlphaFoldDB" id="A0A4S3KIH7"/>
<dbReference type="PANTHER" id="PTHR42959">
    <property type="entry name" value="CARBAMOYLTRANSFERASE"/>
    <property type="match status" value="1"/>
</dbReference>
<dbReference type="Proteomes" id="UP000307749">
    <property type="component" value="Unassembled WGS sequence"/>
</dbReference>
<dbReference type="InterPro" id="IPR011125">
    <property type="entry name" value="Znf_HypF"/>
</dbReference>
<dbReference type="InterPro" id="IPR004421">
    <property type="entry name" value="Carbamoyltransferase_HypF"/>
</dbReference>
<name>A0A4S3KIH7_9GAMM</name>
<comment type="function">
    <text evidence="8">Involved in the maturation of [NiFe] hydrogenases. Along with HypE, it catalyzes the synthesis of the CN ligands of the active site iron of [NiFe]-hydrogenases. HypF functions as a carbamoyl transferase using carbamoylphosphate as a substrate and transferring the carboxamido moiety in an ATP-dependent reaction to the thiolate of the C-terminal cysteine of HypE yielding a protein-S-carboxamide.</text>
</comment>
<dbReference type="PROSITE" id="PS51160">
    <property type="entry name" value="ACYLPHOSPHATASE_3"/>
    <property type="match status" value="1"/>
</dbReference>
<keyword evidence="13" id="KW-1185">Reference proteome</keyword>
<dbReference type="GO" id="GO:0016743">
    <property type="term" value="F:carboxyl- or carbamoyltransferase activity"/>
    <property type="evidence" value="ECO:0007669"/>
    <property type="project" value="UniProtKB-UniRule"/>
</dbReference>
<accession>A0A4S3KIH7</accession>
<evidence type="ECO:0000313" key="13">
    <source>
        <dbReference type="Proteomes" id="UP000307749"/>
    </source>
</evidence>
<dbReference type="Gene3D" id="3.90.870.50">
    <property type="match status" value="1"/>
</dbReference>
<dbReference type="Gene3D" id="3.30.420.40">
    <property type="match status" value="1"/>
</dbReference>
<dbReference type="InterPro" id="IPR001792">
    <property type="entry name" value="Acylphosphatase-like_dom"/>
</dbReference>
<dbReference type="Pfam" id="PF01300">
    <property type="entry name" value="Sua5_yciO_yrdC"/>
    <property type="match status" value="1"/>
</dbReference>
<dbReference type="EMBL" id="MWQO01000052">
    <property type="protein sequence ID" value="THD08108.1"/>
    <property type="molecule type" value="Genomic_DNA"/>
</dbReference>
<dbReference type="Pfam" id="PF00708">
    <property type="entry name" value="Acylphosphatase"/>
    <property type="match status" value="1"/>
</dbReference>
<sequence length="777" mass="83302">MTLLEAPVTSLAQHRVRVRGVVQGVGFRPWIWRLAHEHGLRGWVRNDAEGVEILLQGEHAAIAAFALRLEHEAPPLARIDTLHWASQAPQAGLHDFAILASAHHGTARTLISHDSAVCPDCLAEIFDPNARRWRYAFSNCTHCGPRYTITRGIPYDRARTSMAAFPMCAACAAEYADPGDRRFHAEPIACPICGPRLGWLDAHGHAQDGTDALQAAVAALRAGAIVAIKGLGGFHLACDARNADAVQRLRQRKQREMKPFALMLANLHSIEPLALLDADERARLQSPERPIALLRKRGRVDALLPGVCDGMARLGVMLPYTPLHYLLFHEYAGRPAGSTWLDAFDSPALVMTSANPCGEPLVADNAEAVRRLGGIADALLVHDRAIVVRCDDSVLQHAGGQMQFVRRARGYVPRAIRLQADGPVVLAVGAHLKNTLCITRGDEAFISQHIGTLDNAATRAMFDEVAQHLLGLLQVQPVVLAHDLHPDFHSTRYAQTLAARLDVPCIAVQHHHAHIAAVAADHRHSGPLLGLALDGVGLGTDGGAWGGELLRIDGAHCERIDHLRALALPGGDRAAREPWRMAAAALAAMGHGDTIARRFAGQPQALAVQRWLTSGAAIPGSSSLGRWFDAAAGLLGICAVMDFEAEAAMRLEALALRHGPAQPWHDGFRITRDGLDLLPALQHLHSATDTAEAAARFHATLAAALVAWSLQAAQAHDLGVIALGGGCLLNTVLATMLRAQLAAHGLLVLEAQQVPPNDGGLSLGQAWVARQHPASIH</sequence>
<evidence type="ECO:0000259" key="11">
    <source>
        <dbReference type="PROSITE" id="PS51163"/>
    </source>
</evidence>
<comment type="similarity">
    <text evidence="2 8">Belongs to the carbamoyltransferase HypF family.</text>
</comment>
<feature type="active site" evidence="9">
    <location>
        <position position="28"/>
    </location>
</feature>
<gene>
    <name evidence="12" type="ORF">B1806_13680</name>
</gene>
<dbReference type="Pfam" id="PF17788">
    <property type="entry name" value="HypF_C"/>
    <property type="match status" value="1"/>
</dbReference>
<evidence type="ECO:0000313" key="12">
    <source>
        <dbReference type="EMBL" id="THD08108.1"/>
    </source>
</evidence>
<dbReference type="GO" id="GO:0008270">
    <property type="term" value="F:zinc ion binding"/>
    <property type="evidence" value="ECO:0007669"/>
    <property type="project" value="UniProtKB-KW"/>
</dbReference>